<dbReference type="Proteomes" id="UP000673383">
    <property type="component" value="Unassembled WGS sequence"/>
</dbReference>
<dbReference type="GeneID" id="92957078"/>
<organism evidence="1 2">
    <name type="scientific">Bradyrhizobium elkanii</name>
    <dbReference type="NCBI Taxonomy" id="29448"/>
    <lineage>
        <taxon>Bacteria</taxon>
        <taxon>Pseudomonadati</taxon>
        <taxon>Pseudomonadota</taxon>
        <taxon>Alphaproteobacteria</taxon>
        <taxon>Hyphomicrobiales</taxon>
        <taxon>Nitrobacteraceae</taxon>
        <taxon>Bradyrhizobium</taxon>
    </lineage>
</organism>
<reference evidence="1" key="1">
    <citation type="submission" date="2021-02" db="EMBL/GenBank/DDBJ databases">
        <title>Genomic Encyclopedia of Type Strains, Phase IV (KMG-V): Genome sequencing to study the core and pangenomes of soil and plant-associated prokaryotes.</title>
        <authorList>
            <person name="Whitman W."/>
        </authorList>
    </citation>
    <scope>NUCLEOTIDE SEQUENCE</scope>
    <source>
        <strain evidence="1">USDA 406</strain>
    </source>
</reference>
<sequence length="136" mass="15545">MLELARAKMHDDEIAAILTSEGQRSPSCPDKVLPITVQRIRLHAGLKGLTEQRTRWRHSTDLLSAQQLAGVLNIPVNWLYVQIRQGRLLIDRHPSGAHLFSNTSRVIEAVRKLRNHELNHLDLRITEPHEEGHQHA</sequence>
<evidence type="ECO:0000313" key="1">
    <source>
        <dbReference type="EMBL" id="MBP1290436.1"/>
    </source>
</evidence>
<name>A0A8I2C2K9_BRAEL</name>
<evidence type="ECO:0008006" key="3">
    <source>
        <dbReference type="Google" id="ProtNLM"/>
    </source>
</evidence>
<accession>A0A8I2C2K9</accession>
<proteinExistence type="predicted"/>
<protein>
    <recommendedName>
        <fullName evidence="3">Helix-turn-helix domain-containing protein</fullName>
    </recommendedName>
</protein>
<gene>
    <name evidence="1" type="ORF">JOH49_000189</name>
</gene>
<dbReference type="AlphaFoldDB" id="A0A8I2C2K9"/>
<dbReference type="EMBL" id="JAFICZ010000001">
    <property type="protein sequence ID" value="MBP1290436.1"/>
    <property type="molecule type" value="Genomic_DNA"/>
</dbReference>
<evidence type="ECO:0000313" key="2">
    <source>
        <dbReference type="Proteomes" id="UP000673383"/>
    </source>
</evidence>
<dbReference type="RefSeq" id="WP_233475739.1">
    <property type="nucleotide sequence ID" value="NZ_BJNL01000065.1"/>
</dbReference>
<comment type="caution">
    <text evidence="1">The sequence shown here is derived from an EMBL/GenBank/DDBJ whole genome shotgun (WGS) entry which is preliminary data.</text>
</comment>